<reference evidence="1" key="1">
    <citation type="journal article" date="2002" name="Nature">
        <title>The genome sequence and structure of rice chromosome 1.</title>
        <authorList>
            <person name="Sasaki T."/>
            <person name="Matsumoto T."/>
            <person name="Yamamoto K."/>
            <person name="Sakata K."/>
            <person name="Baba T."/>
            <person name="Katayose Y."/>
            <person name="Wu J."/>
            <person name="Niimura Y."/>
            <person name="Cheng Z."/>
            <person name="Nagamura Y."/>
            <person name="Antonio B.A."/>
            <person name="Kanamori H."/>
            <person name="Hosokawa S."/>
            <person name="Masukawa M."/>
            <person name="Arikawa K."/>
            <person name="Chiden Y."/>
            <person name="Hayashi M."/>
            <person name="Okamoto M."/>
            <person name="Ando T."/>
            <person name="Aoki H."/>
            <person name="Arita K."/>
            <person name="Hamada M."/>
            <person name="Harada C."/>
            <person name="Hijishita S."/>
            <person name="Honda M."/>
            <person name="Ichikawa Y."/>
            <person name="Idonuma A."/>
            <person name="Iijima M."/>
            <person name="Ikeda M."/>
            <person name="Ikeno M."/>
            <person name="Itoh S."/>
            <person name="Itoh T."/>
            <person name="Itoh Y."/>
            <person name="Itoh Y."/>
            <person name="Iwabuchi A."/>
            <person name="Kamiya K."/>
            <person name="Karasawa W."/>
            <person name="Katagiri S."/>
            <person name="Kikuta A."/>
            <person name="Kobayashi N."/>
            <person name="Kono I."/>
            <person name="Machita K."/>
            <person name="Maehara T."/>
            <person name="Mizuno H."/>
            <person name="Mizubayashi T."/>
            <person name="Mukai Y."/>
            <person name="Nagasaki H."/>
            <person name="Nakashima M."/>
            <person name="Nakama Y."/>
            <person name="Nakamichi Y."/>
            <person name="Nakamura M."/>
            <person name="Namiki N."/>
            <person name="Negishi M."/>
            <person name="Ohta I."/>
            <person name="Ono N."/>
            <person name="Saji S."/>
            <person name="Sakai K."/>
            <person name="Shibata M."/>
            <person name="Shimokawa T."/>
            <person name="Shomura A."/>
            <person name="Song J."/>
            <person name="Takazaki Y."/>
            <person name="Terasawa K."/>
            <person name="Tsuji K."/>
            <person name="Waki K."/>
            <person name="Yamagata H."/>
            <person name="Yamane H."/>
            <person name="Yoshiki S."/>
            <person name="Yoshihara R."/>
            <person name="Yukawa K."/>
            <person name="Zhong H."/>
            <person name="Iwama H."/>
            <person name="Endo T."/>
            <person name="Ito H."/>
            <person name="Hahn J.H."/>
            <person name="Kim H.I."/>
            <person name="Eun M.Y."/>
            <person name="Yano M."/>
            <person name="Jiang J."/>
            <person name="Gojobori T."/>
        </authorList>
    </citation>
    <scope>NUCLEOTIDE SEQUENCE [LARGE SCALE GENOMIC DNA]</scope>
</reference>
<dbReference type="Proteomes" id="UP000817658">
    <property type="component" value="Chromosome 1"/>
</dbReference>
<name>Q5ZC20_ORYSJ</name>
<accession>Q5ZC20</accession>
<evidence type="ECO:0000313" key="1">
    <source>
        <dbReference type="EMBL" id="BAD52916.1"/>
    </source>
</evidence>
<dbReference type="EMBL" id="AP003257">
    <property type="protein sequence ID" value="BAD52916.1"/>
    <property type="molecule type" value="Genomic_DNA"/>
</dbReference>
<gene>
    <name evidence="1" type="primary">P0460H02.34</name>
</gene>
<proteinExistence type="predicted"/>
<dbReference type="AlphaFoldDB" id="Q5ZC20"/>
<protein>
    <submittedName>
        <fullName evidence="1">Uncharacterized protein P0460H02.34</fullName>
    </submittedName>
</protein>
<sequence>MTAETREAAADATAAHGGCGWLAGIAAGMASSAMAQPATSMMSAWSVAGGAGVARQSAQQEVKLVEMETGQVLSEQLRCHTPEVGNAYRIHQAVDSLPQGVLAETLVLGGRGSAVVGLPRRHPCRHVEGRDVDPFGHSLTGDHLRQKWWWWGQHWSCRLGIGFSSFLLGVHPRVGVGKEDRTEMTETETETELTETEKFESALSTNRI</sequence>
<organism evidence="1">
    <name type="scientific">Oryza sativa subsp. japonica</name>
    <name type="common">Rice</name>
    <dbReference type="NCBI Taxonomy" id="39947"/>
    <lineage>
        <taxon>Eukaryota</taxon>
        <taxon>Viridiplantae</taxon>
        <taxon>Streptophyta</taxon>
        <taxon>Embryophyta</taxon>
        <taxon>Tracheophyta</taxon>
        <taxon>Spermatophyta</taxon>
        <taxon>Magnoliopsida</taxon>
        <taxon>Liliopsida</taxon>
        <taxon>Poales</taxon>
        <taxon>Poaceae</taxon>
        <taxon>BOP clade</taxon>
        <taxon>Oryzoideae</taxon>
        <taxon>Oryzeae</taxon>
        <taxon>Oryzinae</taxon>
        <taxon>Oryza</taxon>
        <taxon>Oryza sativa</taxon>
    </lineage>
</organism>